<dbReference type="Proteomes" id="UP000064137">
    <property type="component" value="Chromosome"/>
</dbReference>
<name>A0A0U4VN72_9PSED</name>
<feature type="modified residue" description="4-aspartylphosphate" evidence="3">
    <location>
        <position position="55"/>
    </location>
</feature>
<dbReference type="SUPFAM" id="SSF52172">
    <property type="entry name" value="CheY-like"/>
    <property type="match status" value="1"/>
</dbReference>
<evidence type="ECO:0000256" key="3">
    <source>
        <dbReference type="PROSITE-ProRule" id="PRU00169"/>
    </source>
</evidence>
<keyword evidence="2" id="KW-0902">Two-component regulatory system</keyword>
<dbReference type="PANTHER" id="PTHR44591:SF14">
    <property type="entry name" value="PROTEIN PILG"/>
    <property type="match status" value="1"/>
</dbReference>
<proteinExistence type="predicted"/>
<dbReference type="RefSeq" id="WP_059314778.1">
    <property type="nucleotide sequence ID" value="NZ_CP013987.1"/>
</dbReference>
<organism evidence="5 6">
    <name type="scientific">Pseudomonas oryzihabitans</name>
    <dbReference type="NCBI Taxonomy" id="47885"/>
    <lineage>
        <taxon>Bacteria</taxon>
        <taxon>Pseudomonadati</taxon>
        <taxon>Pseudomonadota</taxon>
        <taxon>Gammaproteobacteria</taxon>
        <taxon>Pseudomonadales</taxon>
        <taxon>Pseudomonadaceae</taxon>
        <taxon>Pseudomonas</taxon>
    </lineage>
</organism>
<keyword evidence="5" id="KW-0808">Transferase</keyword>
<dbReference type="SMART" id="SM00448">
    <property type="entry name" value="REC"/>
    <property type="match status" value="1"/>
</dbReference>
<dbReference type="CDD" id="cd00156">
    <property type="entry name" value="REC"/>
    <property type="match status" value="1"/>
</dbReference>
<evidence type="ECO:0000256" key="2">
    <source>
        <dbReference type="ARBA" id="ARBA00023012"/>
    </source>
</evidence>
<accession>A0A0U4VN72</accession>
<dbReference type="InterPro" id="IPR001789">
    <property type="entry name" value="Sig_transdc_resp-reg_receiver"/>
</dbReference>
<dbReference type="PANTHER" id="PTHR44591">
    <property type="entry name" value="STRESS RESPONSE REGULATOR PROTEIN 1"/>
    <property type="match status" value="1"/>
</dbReference>
<keyword evidence="1 3" id="KW-0597">Phosphoprotein</keyword>
<dbReference type="Gene3D" id="3.40.50.2300">
    <property type="match status" value="1"/>
</dbReference>
<dbReference type="GO" id="GO:0000160">
    <property type="term" value="P:phosphorelay signal transduction system"/>
    <property type="evidence" value="ECO:0007669"/>
    <property type="project" value="UniProtKB-KW"/>
</dbReference>
<dbReference type="OrthoDB" id="9784719at2"/>
<dbReference type="Pfam" id="PF00072">
    <property type="entry name" value="Response_reg"/>
    <property type="match status" value="1"/>
</dbReference>
<dbReference type="AlphaFoldDB" id="A0A0U4VN72"/>
<gene>
    <name evidence="5" type="ORF">APT59_10420</name>
</gene>
<keyword evidence="5" id="KW-0418">Kinase</keyword>
<protein>
    <submittedName>
        <fullName evidence="5">Histidine kinase</fullName>
    </submittedName>
</protein>
<dbReference type="EMBL" id="CP013987">
    <property type="protein sequence ID" value="ALZ84587.1"/>
    <property type="molecule type" value="Genomic_DNA"/>
</dbReference>
<feature type="domain" description="Response regulatory" evidence="4">
    <location>
        <begin position="4"/>
        <end position="118"/>
    </location>
</feature>
<evidence type="ECO:0000313" key="5">
    <source>
        <dbReference type="EMBL" id="ALZ84587.1"/>
    </source>
</evidence>
<sequence>MKPVVVVVEDENMLLGLMEEVLEGEGFEVRTFGTADLAWEHLSSAQPTPDLLITDVRMPGAIDGLELARRVKQQLPGLPIIVSSGYFEELQPERAPDIYYLPKPWRFDDLLAGCFRFLNQRKG</sequence>
<dbReference type="InterPro" id="IPR050595">
    <property type="entry name" value="Bact_response_regulator"/>
</dbReference>
<dbReference type="InterPro" id="IPR011006">
    <property type="entry name" value="CheY-like_superfamily"/>
</dbReference>
<evidence type="ECO:0000256" key="1">
    <source>
        <dbReference type="ARBA" id="ARBA00022553"/>
    </source>
</evidence>
<reference evidence="5 6" key="1">
    <citation type="submission" date="2016-01" db="EMBL/GenBank/DDBJ databases">
        <title>Annotation of Pseudomonas oryzihabitans USDA-ARS-USMARC-56511.</title>
        <authorList>
            <person name="Harhay G.P."/>
            <person name="Harhay D.M."/>
            <person name="Smith T.P.L."/>
            <person name="Bono J.L."/>
            <person name="Heaton M.P."/>
            <person name="Clawson M.L."/>
            <person name="Chitko-Mckown C.G."/>
            <person name="Capik S.F."/>
            <person name="DeDonder K.D."/>
            <person name="Apley M.D."/>
            <person name="Lubbers B.V."/>
            <person name="White B.J."/>
            <person name="Larson R.L."/>
        </authorList>
    </citation>
    <scope>NUCLEOTIDE SEQUENCE [LARGE SCALE GENOMIC DNA]</scope>
    <source>
        <strain evidence="5 6">USDA-ARS-USMARC-56511</strain>
    </source>
</reference>
<dbReference type="PROSITE" id="PS50110">
    <property type="entry name" value="RESPONSE_REGULATORY"/>
    <property type="match status" value="1"/>
</dbReference>
<dbReference type="GO" id="GO:0016301">
    <property type="term" value="F:kinase activity"/>
    <property type="evidence" value="ECO:0007669"/>
    <property type="project" value="UniProtKB-KW"/>
</dbReference>
<evidence type="ECO:0000259" key="4">
    <source>
        <dbReference type="PROSITE" id="PS50110"/>
    </source>
</evidence>
<evidence type="ECO:0000313" key="6">
    <source>
        <dbReference type="Proteomes" id="UP000064137"/>
    </source>
</evidence>
<dbReference type="KEGG" id="por:APT59_10420"/>